<dbReference type="AlphaFoldDB" id="A0ABD5X2G1"/>
<dbReference type="GeneID" id="79271114"/>
<gene>
    <name evidence="2" type="ORF">ACFQKD_11700</name>
</gene>
<feature type="region of interest" description="Disordered" evidence="1">
    <location>
        <begin position="37"/>
        <end position="76"/>
    </location>
</feature>
<organism evidence="2 3">
    <name type="scientific">Halobaculum marinum</name>
    <dbReference type="NCBI Taxonomy" id="3031996"/>
    <lineage>
        <taxon>Archaea</taxon>
        <taxon>Methanobacteriati</taxon>
        <taxon>Methanobacteriota</taxon>
        <taxon>Stenosarchaea group</taxon>
        <taxon>Halobacteria</taxon>
        <taxon>Halobacteriales</taxon>
        <taxon>Haloferacaceae</taxon>
        <taxon>Halobaculum</taxon>
    </lineage>
</organism>
<dbReference type="RefSeq" id="WP_276237538.1">
    <property type="nucleotide sequence ID" value="NZ_CP119989.1"/>
</dbReference>
<dbReference type="EMBL" id="JBHTAG010000003">
    <property type="protein sequence ID" value="MFC7097969.1"/>
    <property type="molecule type" value="Genomic_DNA"/>
</dbReference>
<name>A0ABD5X2G1_9EURY</name>
<protein>
    <submittedName>
        <fullName evidence="2">Uncharacterized protein</fullName>
    </submittedName>
</protein>
<evidence type="ECO:0000256" key="1">
    <source>
        <dbReference type="SAM" id="MobiDB-lite"/>
    </source>
</evidence>
<sequence length="76" mass="7737">MAAINECLGCGVDFDHSDGDCPECGWSAREFAGRGRYGLAKDGHGEPEDDGDGDGDRGGRGSARGPPPGPDGLIGF</sequence>
<accession>A0ABD5X2G1</accession>
<evidence type="ECO:0000313" key="2">
    <source>
        <dbReference type="EMBL" id="MFC7097969.1"/>
    </source>
</evidence>
<keyword evidence="3" id="KW-1185">Reference proteome</keyword>
<reference evidence="2 3" key="1">
    <citation type="journal article" date="2019" name="Int. J. Syst. Evol. Microbiol.">
        <title>The Global Catalogue of Microorganisms (GCM) 10K type strain sequencing project: providing services to taxonomists for standard genome sequencing and annotation.</title>
        <authorList>
            <consortium name="The Broad Institute Genomics Platform"/>
            <consortium name="The Broad Institute Genome Sequencing Center for Infectious Disease"/>
            <person name="Wu L."/>
            <person name="Ma J."/>
        </authorList>
    </citation>
    <scope>NUCLEOTIDE SEQUENCE [LARGE SCALE GENOMIC DNA]</scope>
    <source>
        <strain evidence="2 3">DT55</strain>
    </source>
</reference>
<evidence type="ECO:0000313" key="3">
    <source>
        <dbReference type="Proteomes" id="UP001596388"/>
    </source>
</evidence>
<comment type="caution">
    <text evidence="2">The sequence shown here is derived from an EMBL/GenBank/DDBJ whole genome shotgun (WGS) entry which is preliminary data.</text>
</comment>
<dbReference type="Proteomes" id="UP001596388">
    <property type="component" value="Unassembled WGS sequence"/>
</dbReference>
<proteinExistence type="predicted"/>